<dbReference type="Proteomes" id="UP000030680">
    <property type="component" value="Unassembled WGS sequence"/>
</dbReference>
<dbReference type="KEGG" id="gsl:Gasu_65560"/>
<dbReference type="AlphaFoldDB" id="M2XQA6"/>
<dbReference type="GeneID" id="17084777"/>
<proteinExistence type="predicted"/>
<accession>M2XQA6</accession>
<dbReference type="EMBL" id="KB454815">
    <property type="protein sequence ID" value="EME25783.1"/>
    <property type="molecule type" value="Genomic_DNA"/>
</dbReference>
<reference evidence="2" key="1">
    <citation type="journal article" date="2013" name="Science">
        <title>Gene transfer from bacteria and archaea facilitated evolution of an extremophilic eukaryote.</title>
        <authorList>
            <person name="Schonknecht G."/>
            <person name="Chen W.H."/>
            <person name="Ternes C.M."/>
            <person name="Barbier G.G."/>
            <person name="Shrestha R.P."/>
            <person name="Stanke M."/>
            <person name="Brautigam A."/>
            <person name="Baker B.J."/>
            <person name="Banfield J.F."/>
            <person name="Garavito R.M."/>
            <person name="Carr K."/>
            <person name="Wilkerson C."/>
            <person name="Rensing S.A."/>
            <person name="Gagneul D."/>
            <person name="Dickenson N.E."/>
            <person name="Oesterhelt C."/>
            <person name="Lercher M.J."/>
            <person name="Weber A.P."/>
        </authorList>
    </citation>
    <scope>NUCLEOTIDE SEQUENCE [LARGE SCALE GENOMIC DNA]</scope>
    <source>
        <strain evidence="2">074W</strain>
    </source>
</reference>
<organism evidence="1 2">
    <name type="scientific">Galdieria sulphuraria</name>
    <name type="common">Red alga</name>
    <dbReference type="NCBI Taxonomy" id="130081"/>
    <lineage>
        <taxon>Eukaryota</taxon>
        <taxon>Rhodophyta</taxon>
        <taxon>Bangiophyceae</taxon>
        <taxon>Galdieriales</taxon>
        <taxon>Galdieriaceae</taxon>
        <taxon>Galdieria</taxon>
    </lineage>
</organism>
<gene>
    <name evidence="1" type="ORF">Gasu_65560</name>
</gene>
<protein>
    <submittedName>
        <fullName evidence="1">Uncharacterized protein</fullName>
    </submittedName>
</protein>
<dbReference type="Gramene" id="EME25783">
    <property type="protein sequence ID" value="EME25783"/>
    <property type="gene ID" value="Gasu_65560"/>
</dbReference>
<dbReference type="RefSeq" id="XP_005702303.1">
    <property type="nucleotide sequence ID" value="XM_005702246.1"/>
</dbReference>
<sequence length="81" mass="9207">MGIFTEETKLTSFLSGLNYSFAQEGVLLQEEKSYCHESSLLQRSFKLLHTSSERVTSRSLVDIGYYPKSIVPKPRFQDSAV</sequence>
<name>M2XQA6_GALSU</name>
<evidence type="ECO:0000313" key="1">
    <source>
        <dbReference type="EMBL" id="EME25783.1"/>
    </source>
</evidence>
<evidence type="ECO:0000313" key="2">
    <source>
        <dbReference type="Proteomes" id="UP000030680"/>
    </source>
</evidence>
<keyword evidence="2" id="KW-1185">Reference proteome</keyword>